<dbReference type="EC" id="4.2.2.n1" evidence="2"/>
<organism evidence="9">
    <name type="scientific">Thiothrix subterranea</name>
    <dbReference type="NCBI Taxonomy" id="2735563"/>
    <lineage>
        <taxon>Bacteria</taxon>
        <taxon>Pseudomonadati</taxon>
        <taxon>Pseudomonadota</taxon>
        <taxon>Gammaproteobacteria</taxon>
        <taxon>Thiotrichales</taxon>
        <taxon>Thiotrichaceae</taxon>
        <taxon>Thiothrix</taxon>
    </lineage>
</organism>
<dbReference type="Pfam" id="PF06725">
    <property type="entry name" value="3D"/>
    <property type="match status" value="1"/>
</dbReference>
<evidence type="ECO:0000259" key="7">
    <source>
        <dbReference type="SMART" id="SM00925"/>
    </source>
</evidence>
<dbReference type="InterPro" id="IPR036908">
    <property type="entry name" value="RlpA-like_sf"/>
</dbReference>
<feature type="chain" id="PRO_5041333422" description="peptidoglycan lytic exotransglycosylase" evidence="6">
    <location>
        <begin position="25"/>
        <end position="377"/>
    </location>
</feature>
<dbReference type="RefSeq" id="WP_308133253.1">
    <property type="nucleotide sequence ID" value="NZ_CP133217.1"/>
</dbReference>
<dbReference type="Proteomes" id="UP001229862">
    <property type="component" value="Chromosome"/>
</dbReference>
<reference evidence="9 10" key="1">
    <citation type="submission" date="2023-08" db="EMBL/GenBank/DDBJ databases">
        <title>New molecular markers tilS and rpoB for phylogenetic and monitoring studies of the genus Thiothrix biodiversity.</title>
        <authorList>
            <person name="Ravin N.V."/>
            <person name="Smolyakov D."/>
            <person name="Markov N.D."/>
            <person name="Beletsky A.V."/>
            <person name="Mardanov A.V."/>
            <person name="Rudenko T.S."/>
            <person name="Grabovich M.Y."/>
        </authorList>
    </citation>
    <scope>NUCLEOTIDE SEQUENCE</scope>
    <source>
        <strain evidence="9">DNT52</strain>
        <strain evidence="8 10">H33</strain>
    </source>
</reference>
<gene>
    <name evidence="8" type="ORF">RCC75_00650</name>
    <name evidence="9" type="ORF">RCG00_07030</name>
</gene>
<dbReference type="SUPFAM" id="SSF50685">
    <property type="entry name" value="Barwin-like endoglucanases"/>
    <property type="match status" value="1"/>
</dbReference>
<dbReference type="PANTHER" id="PTHR30124:SF0">
    <property type="entry name" value="MEMBRANE-BOUND LYTIC MUREIN TRANSGLYCOSYLASE A"/>
    <property type="match status" value="1"/>
</dbReference>
<dbReference type="InterPro" id="IPR010611">
    <property type="entry name" value="3D_dom"/>
</dbReference>
<dbReference type="EMBL" id="CP133217">
    <property type="protein sequence ID" value="WML88120.1"/>
    <property type="molecule type" value="Genomic_DNA"/>
</dbReference>
<dbReference type="PANTHER" id="PTHR30124">
    <property type="entry name" value="MEMBRANE-BOUND LYTIC MUREIN TRANSGLYCOSYLASE A"/>
    <property type="match status" value="1"/>
</dbReference>
<dbReference type="GO" id="GO:0071555">
    <property type="term" value="P:cell wall organization"/>
    <property type="evidence" value="ECO:0007669"/>
    <property type="project" value="UniProtKB-KW"/>
</dbReference>
<name>A0AA51MPQ9_9GAMM</name>
<keyword evidence="4" id="KW-0961">Cell wall biogenesis/degradation</keyword>
<dbReference type="GO" id="GO:0004553">
    <property type="term" value="F:hydrolase activity, hydrolyzing O-glycosyl compounds"/>
    <property type="evidence" value="ECO:0007669"/>
    <property type="project" value="InterPro"/>
</dbReference>
<evidence type="ECO:0000256" key="3">
    <source>
        <dbReference type="ARBA" id="ARBA00023239"/>
    </source>
</evidence>
<dbReference type="EMBL" id="JAVFKN010000001">
    <property type="protein sequence ID" value="MDQ5767018.1"/>
    <property type="molecule type" value="Genomic_DNA"/>
</dbReference>
<evidence type="ECO:0000313" key="9">
    <source>
        <dbReference type="EMBL" id="WML88120.1"/>
    </source>
</evidence>
<dbReference type="Gene3D" id="2.40.240.50">
    <property type="entry name" value="Barwin-like endoglucanases"/>
    <property type="match status" value="2"/>
</dbReference>
<dbReference type="Proteomes" id="UP001223336">
    <property type="component" value="Unassembled WGS sequence"/>
</dbReference>
<dbReference type="InterPro" id="IPR026044">
    <property type="entry name" value="MltA"/>
</dbReference>
<dbReference type="GO" id="GO:0009253">
    <property type="term" value="P:peptidoglycan catabolic process"/>
    <property type="evidence" value="ECO:0007669"/>
    <property type="project" value="TreeGrafter"/>
</dbReference>
<keyword evidence="10" id="KW-1185">Reference proteome</keyword>
<evidence type="ECO:0000313" key="8">
    <source>
        <dbReference type="EMBL" id="MDQ5767018.1"/>
    </source>
</evidence>
<dbReference type="SMART" id="SM00925">
    <property type="entry name" value="MltA"/>
    <property type="match status" value="1"/>
</dbReference>
<dbReference type="GO" id="GO:0008933">
    <property type="term" value="F:peptidoglycan lytic transglycosylase activity"/>
    <property type="evidence" value="ECO:0007669"/>
    <property type="project" value="TreeGrafter"/>
</dbReference>
<dbReference type="InterPro" id="IPR005300">
    <property type="entry name" value="MltA_B"/>
</dbReference>
<protein>
    <recommendedName>
        <fullName evidence="2">peptidoglycan lytic exotransglycosylase</fullName>
        <ecNumber evidence="2">4.2.2.n1</ecNumber>
    </recommendedName>
    <alternativeName>
        <fullName evidence="5">Murein hydrolase A</fullName>
    </alternativeName>
</protein>
<feature type="domain" description="Lytic transglycosylase MltA" evidence="7">
    <location>
        <begin position="146"/>
        <end position="276"/>
    </location>
</feature>
<feature type="signal peptide" evidence="6">
    <location>
        <begin position="1"/>
        <end position="24"/>
    </location>
</feature>
<keyword evidence="3" id="KW-0456">Lyase</keyword>
<comment type="catalytic activity">
    <reaction evidence="1">
        <text>Exolytic cleavage of the (1-&gt;4)-beta-glycosidic linkage between N-acetylmuramic acid (MurNAc) and N-acetylglucosamine (GlcNAc) residues in peptidoglycan, from either the reducing or the non-reducing ends of the peptidoglycan chains, with concomitant formation of a 1,6-anhydrobond in the MurNAc residue.</text>
        <dbReference type="EC" id="4.2.2.n1"/>
    </reaction>
</comment>
<dbReference type="Gene3D" id="2.40.40.10">
    <property type="entry name" value="RlpA-like domain"/>
    <property type="match status" value="2"/>
</dbReference>
<proteinExistence type="predicted"/>
<evidence type="ECO:0000313" key="10">
    <source>
        <dbReference type="Proteomes" id="UP001223336"/>
    </source>
</evidence>
<dbReference type="GO" id="GO:0009254">
    <property type="term" value="P:peptidoglycan turnover"/>
    <property type="evidence" value="ECO:0007669"/>
    <property type="project" value="InterPro"/>
</dbReference>
<sequence length="377" mass="41884">MLSRSLATTILMSTLTSAATPTYANPPIWESWSQMQPQRGEFAPSRAGVLQPRLQLATYSQPSIAISPVETGLRDLARSLEGKALWERQAPLGSNIVNKTLMETIQQLLYWRGDWFPATLRQQFELIPLTAQQAKMGHFTGYYTPILTGSRTRTPQFRVPIYREPQGNLSRLSHAEIANGALANKNLEVAWVEDPYMLYMAQVQGSAQIRFSDGTASTLDYAGNNGKDFRPVSTYLQAKGYNIGSMTHENVGRWLREHPDIMREALLSNPRYIFFHETQGLPQTASGTSVIPGHTVAVDSRYIPHGSVLLAELPRVNSQGKKVDGTEWRLLFAQDHGRAIQGKGRFDLYTGVGNSAESAAYAISGMHRAFLLVRKSG</sequence>
<accession>A0AA51MPQ9</accession>
<dbReference type="AlphaFoldDB" id="A0AA51MPQ9"/>
<dbReference type="GO" id="GO:0019867">
    <property type="term" value="C:outer membrane"/>
    <property type="evidence" value="ECO:0007669"/>
    <property type="project" value="InterPro"/>
</dbReference>
<evidence type="ECO:0000256" key="6">
    <source>
        <dbReference type="SAM" id="SignalP"/>
    </source>
</evidence>
<keyword evidence="6" id="KW-0732">Signal</keyword>
<dbReference type="CDD" id="cd14485">
    <property type="entry name" value="mltA_like_LT_A"/>
    <property type="match status" value="1"/>
</dbReference>
<evidence type="ECO:0000256" key="4">
    <source>
        <dbReference type="ARBA" id="ARBA00023316"/>
    </source>
</evidence>
<evidence type="ECO:0000256" key="5">
    <source>
        <dbReference type="ARBA" id="ARBA00030918"/>
    </source>
</evidence>
<evidence type="ECO:0000256" key="1">
    <source>
        <dbReference type="ARBA" id="ARBA00001420"/>
    </source>
</evidence>
<evidence type="ECO:0000256" key="2">
    <source>
        <dbReference type="ARBA" id="ARBA00012587"/>
    </source>
</evidence>
<dbReference type="Pfam" id="PF03562">
    <property type="entry name" value="MltA"/>
    <property type="match status" value="1"/>
</dbReference>